<name>A0A9P4JA53_9PEZI</name>
<dbReference type="EMBL" id="ML996081">
    <property type="protein sequence ID" value="KAF2158108.1"/>
    <property type="molecule type" value="Genomic_DNA"/>
</dbReference>
<proteinExistence type="predicted"/>
<evidence type="ECO:0000313" key="2">
    <source>
        <dbReference type="Proteomes" id="UP000799439"/>
    </source>
</evidence>
<dbReference type="AlphaFoldDB" id="A0A9P4JA53"/>
<gene>
    <name evidence="1" type="ORF">K461DRAFT_274362</name>
</gene>
<organism evidence="1 2">
    <name type="scientific">Myriangium duriaei CBS 260.36</name>
    <dbReference type="NCBI Taxonomy" id="1168546"/>
    <lineage>
        <taxon>Eukaryota</taxon>
        <taxon>Fungi</taxon>
        <taxon>Dikarya</taxon>
        <taxon>Ascomycota</taxon>
        <taxon>Pezizomycotina</taxon>
        <taxon>Dothideomycetes</taxon>
        <taxon>Dothideomycetidae</taxon>
        <taxon>Myriangiales</taxon>
        <taxon>Myriangiaceae</taxon>
        <taxon>Myriangium</taxon>
    </lineage>
</organism>
<reference evidence="1" key="1">
    <citation type="journal article" date="2020" name="Stud. Mycol.">
        <title>101 Dothideomycetes genomes: a test case for predicting lifestyles and emergence of pathogens.</title>
        <authorList>
            <person name="Haridas S."/>
            <person name="Albert R."/>
            <person name="Binder M."/>
            <person name="Bloem J."/>
            <person name="Labutti K."/>
            <person name="Salamov A."/>
            <person name="Andreopoulos B."/>
            <person name="Baker S."/>
            <person name="Barry K."/>
            <person name="Bills G."/>
            <person name="Bluhm B."/>
            <person name="Cannon C."/>
            <person name="Castanera R."/>
            <person name="Culley D."/>
            <person name="Daum C."/>
            <person name="Ezra D."/>
            <person name="Gonzalez J."/>
            <person name="Henrissat B."/>
            <person name="Kuo A."/>
            <person name="Liang C."/>
            <person name="Lipzen A."/>
            <person name="Lutzoni F."/>
            <person name="Magnuson J."/>
            <person name="Mondo S."/>
            <person name="Nolan M."/>
            <person name="Ohm R."/>
            <person name="Pangilinan J."/>
            <person name="Park H.-J."/>
            <person name="Ramirez L."/>
            <person name="Alfaro M."/>
            <person name="Sun H."/>
            <person name="Tritt A."/>
            <person name="Yoshinaga Y."/>
            <person name="Zwiers L.-H."/>
            <person name="Turgeon B."/>
            <person name="Goodwin S."/>
            <person name="Spatafora J."/>
            <person name="Crous P."/>
            <person name="Grigoriev I."/>
        </authorList>
    </citation>
    <scope>NUCLEOTIDE SEQUENCE</scope>
    <source>
        <strain evidence="1">CBS 260.36</strain>
    </source>
</reference>
<evidence type="ECO:0000313" key="1">
    <source>
        <dbReference type="EMBL" id="KAF2158108.1"/>
    </source>
</evidence>
<keyword evidence="2" id="KW-1185">Reference proteome</keyword>
<dbReference type="Proteomes" id="UP000799439">
    <property type="component" value="Unassembled WGS sequence"/>
</dbReference>
<sequence length="66" mass="7435">MDMQLAVELALCLWVHAALHLAIETVLHVLYRIFSPFEVSIVLLSRTVVKQPMPCPASDFKIADWG</sequence>
<protein>
    <submittedName>
        <fullName evidence="1">Uncharacterized protein</fullName>
    </submittedName>
</protein>
<comment type="caution">
    <text evidence="1">The sequence shown here is derived from an EMBL/GenBank/DDBJ whole genome shotgun (WGS) entry which is preliminary data.</text>
</comment>
<accession>A0A9P4JA53</accession>